<comment type="function">
    <text evidence="9">Ligand for members of the frizzled family of seven transmembrane receptors.</text>
</comment>
<sequence length="291" mass="32594">MVDGLASLRRFLPCRYTEMMPHIVKASKVAAATCKDLFMDQRWNCSAIETAPQLSPDLTLGTREQAFVHALASAAVAYSVSKACASGTVFYCTCGRVPSEPPNGSFQWGGCGDNLKYGLKLSQTFVDAPDRVKRVRRSLTALTNRHNNRAGRKALRESQVTECKCHGVSGSCNIRTCWKALARLDVIGRRLKKKYATAMEVTGQGPASTDRRLRLLPVSPIRGLYNEEDLIYTVQRNIFGDGRLQVHVLRTRIHDVHDREDRTLPMQVLLVLLREVQNVQDVDRRPGVQLR</sequence>
<dbReference type="GO" id="GO:0060070">
    <property type="term" value="P:canonical Wnt signaling pathway"/>
    <property type="evidence" value="ECO:0007669"/>
    <property type="project" value="TreeGrafter"/>
</dbReference>
<dbReference type="GO" id="GO:0005125">
    <property type="term" value="F:cytokine activity"/>
    <property type="evidence" value="ECO:0007669"/>
    <property type="project" value="TreeGrafter"/>
</dbReference>
<keyword evidence="4" id="KW-0964">Secreted</keyword>
<dbReference type="AlphaFoldDB" id="A0A7R9A8T4"/>
<keyword evidence="3 9" id="KW-0217">Developmental protein</keyword>
<name>A0A7R9A8T4_9CRUS</name>
<dbReference type="GO" id="GO:0005109">
    <property type="term" value="F:frizzled binding"/>
    <property type="evidence" value="ECO:0007669"/>
    <property type="project" value="TreeGrafter"/>
</dbReference>
<dbReference type="OrthoDB" id="5945655at2759"/>
<dbReference type="GO" id="GO:0005615">
    <property type="term" value="C:extracellular space"/>
    <property type="evidence" value="ECO:0007669"/>
    <property type="project" value="TreeGrafter"/>
</dbReference>
<evidence type="ECO:0000256" key="3">
    <source>
        <dbReference type="ARBA" id="ARBA00022473"/>
    </source>
</evidence>
<gene>
    <name evidence="10" type="ORF">DSTB1V02_LOCUS9340</name>
</gene>
<accession>A0A7R9A8T4</accession>
<dbReference type="PANTHER" id="PTHR12027:SF102">
    <property type="entry name" value="PROTEIN WNT"/>
    <property type="match status" value="1"/>
</dbReference>
<keyword evidence="11" id="KW-1185">Reference proteome</keyword>
<evidence type="ECO:0000256" key="9">
    <source>
        <dbReference type="RuleBase" id="RU003500"/>
    </source>
</evidence>
<comment type="subcellular location">
    <subcellularLocation>
        <location evidence="1 9">Secreted</location>
        <location evidence="1 9">Extracellular space</location>
        <location evidence="1 9">Extracellular matrix</location>
    </subcellularLocation>
</comment>
<dbReference type="GO" id="GO:0030182">
    <property type="term" value="P:neuron differentiation"/>
    <property type="evidence" value="ECO:0007669"/>
    <property type="project" value="TreeGrafter"/>
</dbReference>
<dbReference type="EMBL" id="LR901869">
    <property type="protein sequence ID" value="CAD7249550.1"/>
    <property type="molecule type" value="Genomic_DNA"/>
</dbReference>
<keyword evidence="5" id="KW-0272">Extracellular matrix</keyword>
<dbReference type="InterPro" id="IPR018161">
    <property type="entry name" value="Wnt_CS"/>
</dbReference>
<dbReference type="InterPro" id="IPR005817">
    <property type="entry name" value="Wnt"/>
</dbReference>
<evidence type="ECO:0000256" key="6">
    <source>
        <dbReference type="ARBA" id="ARBA00022687"/>
    </source>
</evidence>
<dbReference type="Proteomes" id="UP000677054">
    <property type="component" value="Unassembled WGS sequence"/>
</dbReference>
<dbReference type="PRINTS" id="PR01349">
    <property type="entry name" value="WNTPROTEIN"/>
</dbReference>
<dbReference type="SMART" id="SM00097">
    <property type="entry name" value="WNT1"/>
    <property type="match status" value="1"/>
</dbReference>
<evidence type="ECO:0000313" key="10">
    <source>
        <dbReference type="EMBL" id="CAD7249550.1"/>
    </source>
</evidence>
<evidence type="ECO:0000256" key="5">
    <source>
        <dbReference type="ARBA" id="ARBA00022530"/>
    </source>
</evidence>
<dbReference type="Pfam" id="PF00110">
    <property type="entry name" value="wnt"/>
    <property type="match status" value="1"/>
</dbReference>
<protein>
    <recommendedName>
        <fullName evidence="9">Protein Wnt</fullName>
    </recommendedName>
</protein>
<keyword evidence="6 9" id="KW-0879">Wnt signaling pathway</keyword>
<dbReference type="GO" id="GO:0045165">
    <property type="term" value="P:cell fate commitment"/>
    <property type="evidence" value="ECO:0007669"/>
    <property type="project" value="TreeGrafter"/>
</dbReference>
<dbReference type="PROSITE" id="PS00246">
    <property type="entry name" value="WNT1"/>
    <property type="match status" value="1"/>
</dbReference>
<evidence type="ECO:0000256" key="7">
    <source>
        <dbReference type="ARBA" id="ARBA00023157"/>
    </source>
</evidence>
<evidence type="ECO:0000313" key="11">
    <source>
        <dbReference type="Proteomes" id="UP000677054"/>
    </source>
</evidence>
<dbReference type="CDD" id="cd19343">
    <property type="entry name" value="Wnt_Wnt11"/>
    <property type="match status" value="1"/>
</dbReference>
<keyword evidence="8" id="KW-0449">Lipoprotein</keyword>
<evidence type="ECO:0000256" key="1">
    <source>
        <dbReference type="ARBA" id="ARBA00004498"/>
    </source>
</evidence>
<organism evidence="10">
    <name type="scientific">Darwinula stevensoni</name>
    <dbReference type="NCBI Taxonomy" id="69355"/>
    <lineage>
        <taxon>Eukaryota</taxon>
        <taxon>Metazoa</taxon>
        <taxon>Ecdysozoa</taxon>
        <taxon>Arthropoda</taxon>
        <taxon>Crustacea</taxon>
        <taxon>Oligostraca</taxon>
        <taxon>Ostracoda</taxon>
        <taxon>Podocopa</taxon>
        <taxon>Podocopida</taxon>
        <taxon>Darwinulocopina</taxon>
        <taxon>Darwinuloidea</taxon>
        <taxon>Darwinulidae</taxon>
        <taxon>Darwinula</taxon>
    </lineage>
</organism>
<proteinExistence type="inferred from homology"/>
<reference evidence="10" key="1">
    <citation type="submission" date="2020-11" db="EMBL/GenBank/DDBJ databases">
        <authorList>
            <person name="Tran Van P."/>
        </authorList>
    </citation>
    <scope>NUCLEOTIDE SEQUENCE</scope>
</reference>
<dbReference type="EMBL" id="CAJPEV010002352">
    <property type="protein sequence ID" value="CAG0896621.1"/>
    <property type="molecule type" value="Genomic_DNA"/>
</dbReference>
<evidence type="ECO:0000256" key="8">
    <source>
        <dbReference type="ARBA" id="ARBA00023288"/>
    </source>
</evidence>
<keyword evidence="7" id="KW-1015">Disulfide bond</keyword>
<evidence type="ECO:0000256" key="4">
    <source>
        <dbReference type="ARBA" id="ARBA00022525"/>
    </source>
</evidence>
<dbReference type="PANTHER" id="PTHR12027">
    <property type="entry name" value="WNT RELATED"/>
    <property type="match status" value="1"/>
</dbReference>
<comment type="similarity">
    <text evidence="2 9">Belongs to the Wnt family.</text>
</comment>
<evidence type="ECO:0000256" key="2">
    <source>
        <dbReference type="ARBA" id="ARBA00005683"/>
    </source>
</evidence>